<feature type="compositionally biased region" description="Basic and acidic residues" evidence="1">
    <location>
        <begin position="1"/>
        <end position="18"/>
    </location>
</feature>
<evidence type="ECO:0000313" key="3">
    <source>
        <dbReference type="Proteomes" id="UP000017836"/>
    </source>
</evidence>
<protein>
    <submittedName>
        <fullName evidence="2">Uncharacterized protein</fullName>
    </submittedName>
</protein>
<evidence type="ECO:0000256" key="1">
    <source>
        <dbReference type="SAM" id="MobiDB-lite"/>
    </source>
</evidence>
<dbReference type="HOGENOM" id="CLU_1995696_0_0_1"/>
<proteinExistence type="predicted"/>
<evidence type="ECO:0000313" key="2">
    <source>
        <dbReference type="EMBL" id="ERN13528.1"/>
    </source>
</evidence>
<gene>
    <name evidence="2" type="ORF">AMTR_s00041p00226480</name>
</gene>
<dbReference type="EMBL" id="KI392588">
    <property type="protein sequence ID" value="ERN13528.1"/>
    <property type="molecule type" value="Genomic_DNA"/>
</dbReference>
<dbReference type="AlphaFoldDB" id="W1PYU2"/>
<name>W1PYU2_AMBTC</name>
<sequence length="125" mass="14072">MAKETTTRLGQKNREKTNKQLPETVSFDGNHRCSGSAVLKKNKYHLIVFVKYFSEVLISEAQIDEGLCSVLDALKALAEDVSAKYAFKEEMMTSAALMLNVANGSRKFEMKITREREREGLFFGG</sequence>
<dbReference type="Gramene" id="ERN13528">
    <property type="protein sequence ID" value="ERN13528"/>
    <property type="gene ID" value="AMTR_s00041p00226480"/>
</dbReference>
<dbReference type="Proteomes" id="UP000017836">
    <property type="component" value="Unassembled WGS sequence"/>
</dbReference>
<reference evidence="3" key="1">
    <citation type="journal article" date="2013" name="Science">
        <title>The Amborella genome and the evolution of flowering plants.</title>
        <authorList>
            <consortium name="Amborella Genome Project"/>
        </authorList>
    </citation>
    <scope>NUCLEOTIDE SEQUENCE [LARGE SCALE GENOMIC DNA]</scope>
</reference>
<feature type="region of interest" description="Disordered" evidence="1">
    <location>
        <begin position="1"/>
        <end position="20"/>
    </location>
</feature>
<accession>W1PYU2</accession>
<organism evidence="2 3">
    <name type="scientific">Amborella trichopoda</name>
    <dbReference type="NCBI Taxonomy" id="13333"/>
    <lineage>
        <taxon>Eukaryota</taxon>
        <taxon>Viridiplantae</taxon>
        <taxon>Streptophyta</taxon>
        <taxon>Embryophyta</taxon>
        <taxon>Tracheophyta</taxon>
        <taxon>Spermatophyta</taxon>
        <taxon>Magnoliopsida</taxon>
        <taxon>Amborellales</taxon>
        <taxon>Amborellaceae</taxon>
        <taxon>Amborella</taxon>
    </lineage>
</organism>
<keyword evidence="3" id="KW-1185">Reference proteome</keyword>